<keyword evidence="5" id="KW-1185">Reference proteome</keyword>
<dbReference type="InterPro" id="IPR036271">
    <property type="entry name" value="Tet_transcr_reg_TetR-rel_C_sf"/>
</dbReference>
<dbReference type="Pfam" id="PF00440">
    <property type="entry name" value="TetR_N"/>
    <property type="match status" value="1"/>
</dbReference>
<feature type="DNA-binding region" description="H-T-H motif" evidence="2">
    <location>
        <begin position="27"/>
        <end position="46"/>
    </location>
</feature>
<feature type="domain" description="HTH tetR-type" evidence="3">
    <location>
        <begin position="4"/>
        <end position="64"/>
    </location>
</feature>
<sequence length="214" mass="23868">MAPSSTEQDIFDAALTVFARHGKKGARMQQIADAADINKSMLHYYFRSKSDLYEAVFGHAVERFMASFDHDALRDADSFAELLRRFIDGYVAFCQAHTDIMQLIVSENLRGGPLLGEHLQRLEKTGEKAPPHIFRSAIESAIETGEIRPVDPDQTLLTIIATCIFPFVARPTAQIMLSPTASDWDAFLQARKEHIFDVVYHGLKHPAVSSPPPA</sequence>
<accession>A0A2H3P893</accession>
<dbReference type="PANTHER" id="PTHR30328">
    <property type="entry name" value="TRANSCRIPTIONAL REPRESSOR"/>
    <property type="match status" value="1"/>
</dbReference>
<dbReference type="PRINTS" id="PR00455">
    <property type="entry name" value="HTHTETR"/>
</dbReference>
<dbReference type="InterPro" id="IPR001647">
    <property type="entry name" value="HTH_TetR"/>
</dbReference>
<evidence type="ECO:0000256" key="2">
    <source>
        <dbReference type="PROSITE-ProRule" id="PRU00335"/>
    </source>
</evidence>
<dbReference type="InterPro" id="IPR009057">
    <property type="entry name" value="Homeodomain-like_sf"/>
</dbReference>
<name>A0A2H3P893_9BACT</name>
<protein>
    <recommendedName>
        <fullName evidence="3">HTH tetR-type domain-containing protein</fullName>
    </recommendedName>
</protein>
<dbReference type="GO" id="GO:0003677">
    <property type="term" value="F:DNA binding"/>
    <property type="evidence" value="ECO:0007669"/>
    <property type="project" value="UniProtKB-UniRule"/>
</dbReference>
<dbReference type="Proteomes" id="UP000221024">
    <property type="component" value="Unassembled WGS sequence"/>
</dbReference>
<dbReference type="InterPro" id="IPR041474">
    <property type="entry name" value="NicS_C"/>
</dbReference>
<dbReference type="OrthoDB" id="9789566at2"/>
<dbReference type="AlphaFoldDB" id="A0A2H3P893"/>
<dbReference type="Gene3D" id="1.10.357.10">
    <property type="entry name" value="Tetracycline Repressor, domain 2"/>
    <property type="match status" value="1"/>
</dbReference>
<evidence type="ECO:0000313" key="5">
    <source>
        <dbReference type="Proteomes" id="UP000221024"/>
    </source>
</evidence>
<reference evidence="4 5" key="1">
    <citation type="submission" date="2017-10" db="EMBL/GenBank/DDBJ databases">
        <title>Draft genome of Longimonas halophila.</title>
        <authorList>
            <person name="Goh K.M."/>
            <person name="Shamsir M.S."/>
            <person name="Lim S.W."/>
        </authorList>
    </citation>
    <scope>NUCLEOTIDE SEQUENCE [LARGE SCALE GENOMIC DNA]</scope>
    <source>
        <strain evidence="4 5">KCTC 42399</strain>
    </source>
</reference>
<dbReference type="Pfam" id="PF17938">
    <property type="entry name" value="TetR_C_29"/>
    <property type="match status" value="1"/>
</dbReference>
<evidence type="ECO:0000259" key="3">
    <source>
        <dbReference type="PROSITE" id="PS50977"/>
    </source>
</evidence>
<dbReference type="SUPFAM" id="SSF48498">
    <property type="entry name" value="Tetracyclin repressor-like, C-terminal domain"/>
    <property type="match status" value="1"/>
</dbReference>
<gene>
    <name evidence="4" type="ORF">CRI93_05625</name>
</gene>
<evidence type="ECO:0000256" key="1">
    <source>
        <dbReference type="ARBA" id="ARBA00023125"/>
    </source>
</evidence>
<keyword evidence="1 2" id="KW-0238">DNA-binding</keyword>
<dbReference type="RefSeq" id="WP_098061647.1">
    <property type="nucleotide sequence ID" value="NZ_PDEP01000004.1"/>
</dbReference>
<dbReference type="PROSITE" id="PS50977">
    <property type="entry name" value="HTH_TETR_2"/>
    <property type="match status" value="1"/>
</dbReference>
<dbReference type="PANTHER" id="PTHR30328:SF54">
    <property type="entry name" value="HTH-TYPE TRANSCRIPTIONAL REPRESSOR SCO4008"/>
    <property type="match status" value="1"/>
</dbReference>
<evidence type="ECO:0000313" key="4">
    <source>
        <dbReference type="EMBL" id="PEN07925.1"/>
    </source>
</evidence>
<dbReference type="EMBL" id="PDEP01000004">
    <property type="protein sequence ID" value="PEN07925.1"/>
    <property type="molecule type" value="Genomic_DNA"/>
</dbReference>
<dbReference type="SUPFAM" id="SSF46689">
    <property type="entry name" value="Homeodomain-like"/>
    <property type="match status" value="1"/>
</dbReference>
<dbReference type="InterPro" id="IPR050109">
    <property type="entry name" value="HTH-type_TetR-like_transc_reg"/>
</dbReference>
<organism evidence="4 5">
    <name type="scientific">Longimonas halophila</name>
    <dbReference type="NCBI Taxonomy" id="1469170"/>
    <lineage>
        <taxon>Bacteria</taxon>
        <taxon>Pseudomonadati</taxon>
        <taxon>Rhodothermota</taxon>
        <taxon>Rhodothermia</taxon>
        <taxon>Rhodothermales</taxon>
        <taxon>Salisaetaceae</taxon>
        <taxon>Longimonas</taxon>
    </lineage>
</organism>
<comment type="caution">
    <text evidence="4">The sequence shown here is derived from an EMBL/GenBank/DDBJ whole genome shotgun (WGS) entry which is preliminary data.</text>
</comment>
<proteinExistence type="predicted"/>